<feature type="transmembrane region" description="Helical" evidence="8">
    <location>
        <begin position="162"/>
        <end position="181"/>
    </location>
</feature>
<feature type="binding site" evidence="7">
    <location>
        <position position="157"/>
    </location>
    <ligand>
        <name>Mg(2+)</name>
        <dbReference type="ChEBI" id="CHEBI:18420"/>
    </ligand>
</feature>
<feature type="transmembrane region" description="Helical" evidence="8">
    <location>
        <begin position="78"/>
        <end position="95"/>
    </location>
</feature>
<dbReference type="GO" id="GO:0071555">
    <property type="term" value="P:cell wall organization"/>
    <property type="evidence" value="ECO:0007669"/>
    <property type="project" value="TreeGrafter"/>
</dbReference>
<dbReference type="GO" id="GO:0009103">
    <property type="term" value="P:lipopolysaccharide biosynthetic process"/>
    <property type="evidence" value="ECO:0007669"/>
    <property type="project" value="TreeGrafter"/>
</dbReference>
<feature type="transmembrane region" description="Helical" evidence="8">
    <location>
        <begin position="6"/>
        <end position="28"/>
    </location>
</feature>
<dbReference type="RefSeq" id="WP_227319497.1">
    <property type="nucleotide sequence ID" value="NZ_JAESVB010000001.1"/>
</dbReference>
<evidence type="ECO:0000256" key="2">
    <source>
        <dbReference type="ARBA" id="ARBA00022475"/>
    </source>
</evidence>
<dbReference type="AlphaFoldDB" id="A0A963YN36"/>
<dbReference type="EMBL" id="JAESVB010000001">
    <property type="protein sequence ID" value="MCB8873817.1"/>
    <property type="molecule type" value="Genomic_DNA"/>
</dbReference>
<evidence type="ECO:0000256" key="5">
    <source>
        <dbReference type="ARBA" id="ARBA00022989"/>
    </source>
</evidence>
<feature type="transmembrane region" description="Helical" evidence="8">
    <location>
        <begin position="218"/>
        <end position="237"/>
    </location>
</feature>
<name>A0A963YN36_9PROT</name>
<protein>
    <submittedName>
        <fullName evidence="9">Undecaprenyl/decaprenyl-phosphate alpha-N-acetylglucosaminyl 1-phosphate transferase</fullName>
    </submittedName>
</protein>
<evidence type="ECO:0000256" key="1">
    <source>
        <dbReference type="ARBA" id="ARBA00004651"/>
    </source>
</evidence>
<evidence type="ECO:0000313" key="10">
    <source>
        <dbReference type="Proteomes" id="UP000708298"/>
    </source>
</evidence>
<dbReference type="GO" id="GO:0044038">
    <property type="term" value="P:cell wall macromolecule biosynthetic process"/>
    <property type="evidence" value="ECO:0007669"/>
    <property type="project" value="TreeGrafter"/>
</dbReference>
<gene>
    <name evidence="9" type="ORF">ASILVAE211_01390</name>
</gene>
<dbReference type="GO" id="GO:0005886">
    <property type="term" value="C:plasma membrane"/>
    <property type="evidence" value="ECO:0007669"/>
    <property type="project" value="UniProtKB-SubCell"/>
</dbReference>
<feature type="transmembrane region" description="Helical" evidence="8">
    <location>
        <begin position="49"/>
        <end position="66"/>
    </location>
</feature>
<feature type="transmembrane region" description="Helical" evidence="8">
    <location>
        <begin position="288"/>
        <end position="313"/>
    </location>
</feature>
<comment type="caution">
    <text evidence="9">The sequence shown here is derived from an EMBL/GenBank/DDBJ whole genome shotgun (WGS) entry which is preliminary data.</text>
</comment>
<dbReference type="Pfam" id="PF00953">
    <property type="entry name" value="Glycos_transf_4"/>
    <property type="match status" value="1"/>
</dbReference>
<feature type="binding site" evidence="7">
    <location>
        <position position="217"/>
    </location>
    <ligand>
        <name>Mg(2+)</name>
        <dbReference type="ChEBI" id="CHEBI:18420"/>
    </ligand>
</feature>
<dbReference type="InterPro" id="IPR000715">
    <property type="entry name" value="Glycosyl_transferase_4"/>
</dbReference>
<keyword evidence="6 8" id="KW-0472">Membrane</keyword>
<feature type="transmembrane region" description="Helical" evidence="8">
    <location>
        <begin position="319"/>
        <end position="340"/>
    </location>
</feature>
<proteinExistence type="predicted"/>
<keyword evidence="5 8" id="KW-1133">Transmembrane helix</keyword>
<evidence type="ECO:0000256" key="6">
    <source>
        <dbReference type="ARBA" id="ARBA00023136"/>
    </source>
</evidence>
<evidence type="ECO:0000256" key="8">
    <source>
        <dbReference type="SAM" id="Phobius"/>
    </source>
</evidence>
<dbReference type="PANTHER" id="PTHR22926:SF3">
    <property type="entry name" value="UNDECAPRENYL-PHOSPHATE ALPHA-N-ACETYLGLUCOSAMINYL 1-PHOSPHATE TRANSFERASE"/>
    <property type="match status" value="1"/>
</dbReference>
<feature type="transmembrane region" description="Helical" evidence="8">
    <location>
        <begin position="243"/>
        <end position="267"/>
    </location>
</feature>
<dbReference type="CDD" id="cd06853">
    <property type="entry name" value="GT_WecA_like"/>
    <property type="match status" value="1"/>
</dbReference>
<evidence type="ECO:0000256" key="7">
    <source>
        <dbReference type="PIRSR" id="PIRSR600715-1"/>
    </source>
</evidence>
<evidence type="ECO:0000256" key="3">
    <source>
        <dbReference type="ARBA" id="ARBA00022679"/>
    </source>
</evidence>
<keyword evidence="7" id="KW-0479">Metal-binding</keyword>
<comment type="subcellular location">
    <subcellularLocation>
        <location evidence="1">Cell membrane</location>
        <topology evidence="1">Multi-pass membrane protein</topology>
    </subcellularLocation>
</comment>
<keyword evidence="4 8" id="KW-0812">Transmembrane</keyword>
<keyword evidence="10" id="KW-1185">Reference proteome</keyword>
<evidence type="ECO:0000256" key="4">
    <source>
        <dbReference type="ARBA" id="ARBA00022692"/>
    </source>
</evidence>
<reference evidence="9" key="1">
    <citation type="journal article" date="2021" name="Microorganisms">
        <title>Acidisoma silvae sp. nov. and Acidisomacellulosilytica sp. nov., Two Acidophilic Bacteria Isolated from Decaying Wood, Hydrolyzing Cellulose and Producing Poly-3-hydroxybutyrate.</title>
        <authorList>
            <person name="Mieszkin S."/>
            <person name="Pouder E."/>
            <person name="Uroz S."/>
            <person name="Simon-Colin C."/>
            <person name="Alain K."/>
        </authorList>
    </citation>
    <scope>NUCLEOTIDE SEQUENCE</scope>
    <source>
        <strain evidence="9">HW T2.11</strain>
    </source>
</reference>
<dbReference type="GO" id="GO:0016780">
    <property type="term" value="F:phosphotransferase activity, for other substituted phosphate groups"/>
    <property type="evidence" value="ECO:0007669"/>
    <property type="project" value="InterPro"/>
</dbReference>
<evidence type="ECO:0000313" key="9">
    <source>
        <dbReference type="EMBL" id="MCB8873817.1"/>
    </source>
</evidence>
<sequence length="352" mass="38357">MTPHAILLHLIFLAGLAVLSAGGVRAMIAFGVMDHPEGRKAHEAPTPKLGGVGIVLAYLVGILVLYRFAGFARLADPYFRGMILSAFAIAFVALLDDIYDYRFIVKLAAQVAAALTAVLTGLYVVAYHLPYIGGVDVGPFAIPFTLFWILFATNAMNFIDGLNGLASGITFITCVFLSLFAAHANGWFTYFAAALLAAGVLGFIPFNYPRARIFMGDVGSQFCGFVLAMLAVASSRFESTELSFVLVPMMLTGALYDVAFTLVRRLLRGENITQAHRGHLFQIAHRSGLPAWAITLIYWGFTLFGAAAAWVFLAVPSHYKPMIVPVPLIPPVLWTLYVVYRAKRADVGRWSH</sequence>
<reference evidence="9" key="2">
    <citation type="submission" date="2021-01" db="EMBL/GenBank/DDBJ databases">
        <authorList>
            <person name="Mieszkin S."/>
            <person name="Pouder E."/>
            <person name="Alain K."/>
        </authorList>
    </citation>
    <scope>NUCLEOTIDE SEQUENCE</scope>
    <source>
        <strain evidence="9">HW T2.11</strain>
    </source>
</reference>
<keyword evidence="2" id="KW-1003">Cell membrane</keyword>
<feature type="transmembrane region" description="Helical" evidence="8">
    <location>
        <begin position="131"/>
        <end position="150"/>
    </location>
</feature>
<dbReference type="PANTHER" id="PTHR22926">
    <property type="entry name" value="PHOSPHO-N-ACETYLMURAMOYL-PENTAPEPTIDE-TRANSFERASE"/>
    <property type="match status" value="1"/>
</dbReference>
<dbReference type="Proteomes" id="UP000708298">
    <property type="component" value="Unassembled WGS sequence"/>
</dbReference>
<organism evidence="9 10">
    <name type="scientific">Acidisoma silvae</name>
    <dbReference type="NCBI Taxonomy" id="2802396"/>
    <lineage>
        <taxon>Bacteria</taxon>
        <taxon>Pseudomonadati</taxon>
        <taxon>Pseudomonadota</taxon>
        <taxon>Alphaproteobacteria</taxon>
        <taxon>Acetobacterales</taxon>
        <taxon>Acidocellaceae</taxon>
        <taxon>Acidisoma</taxon>
    </lineage>
</organism>
<dbReference type="GO" id="GO:0046872">
    <property type="term" value="F:metal ion binding"/>
    <property type="evidence" value="ECO:0007669"/>
    <property type="project" value="UniProtKB-KW"/>
</dbReference>
<keyword evidence="3 9" id="KW-0808">Transferase</keyword>
<feature type="transmembrane region" description="Helical" evidence="8">
    <location>
        <begin position="187"/>
        <end position="206"/>
    </location>
</feature>
<accession>A0A963YN36</accession>
<comment type="cofactor">
    <cofactor evidence="7">
        <name>Mg(2+)</name>
        <dbReference type="ChEBI" id="CHEBI:18420"/>
    </cofactor>
</comment>
<keyword evidence="7" id="KW-0460">Magnesium</keyword>